<dbReference type="EMBL" id="BKCJ010005284">
    <property type="protein sequence ID" value="GEU65882.1"/>
    <property type="molecule type" value="Genomic_DNA"/>
</dbReference>
<dbReference type="SUPFAM" id="SSF53098">
    <property type="entry name" value="Ribonuclease H-like"/>
    <property type="match status" value="1"/>
</dbReference>
<dbReference type="Pfam" id="PF14223">
    <property type="entry name" value="Retrotran_gag_2"/>
    <property type="match status" value="1"/>
</dbReference>
<dbReference type="GO" id="GO:0015074">
    <property type="term" value="P:DNA integration"/>
    <property type="evidence" value="ECO:0007669"/>
    <property type="project" value="InterPro"/>
</dbReference>
<keyword evidence="1" id="KW-0175">Coiled coil</keyword>
<dbReference type="AlphaFoldDB" id="A0A6L2LZX7"/>
<organism evidence="4">
    <name type="scientific">Tanacetum cinerariifolium</name>
    <name type="common">Dalmatian daisy</name>
    <name type="synonym">Chrysanthemum cinerariifolium</name>
    <dbReference type="NCBI Taxonomy" id="118510"/>
    <lineage>
        <taxon>Eukaryota</taxon>
        <taxon>Viridiplantae</taxon>
        <taxon>Streptophyta</taxon>
        <taxon>Embryophyta</taxon>
        <taxon>Tracheophyta</taxon>
        <taxon>Spermatophyta</taxon>
        <taxon>Magnoliopsida</taxon>
        <taxon>eudicotyledons</taxon>
        <taxon>Gunneridae</taxon>
        <taxon>Pentapetalae</taxon>
        <taxon>asterids</taxon>
        <taxon>campanulids</taxon>
        <taxon>Asterales</taxon>
        <taxon>Asteraceae</taxon>
        <taxon>Asteroideae</taxon>
        <taxon>Anthemideae</taxon>
        <taxon>Anthemidinae</taxon>
        <taxon>Tanacetum</taxon>
    </lineage>
</organism>
<feature type="region of interest" description="Disordered" evidence="2">
    <location>
        <begin position="709"/>
        <end position="737"/>
    </location>
</feature>
<dbReference type="Gene3D" id="3.30.420.10">
    <property type="entry name" value="Ribonuclease H-like superfamily/Ribonuclease H"/>
    <property type="match status" value="1"/>
</dbReference>
<dbReference type="Gene3D" id="4.10.60.10">
    <property type="entry name" value="Zinc finger, CCHC-type"/>
    <property type="match status" value="1"/>
</dbReference>
<dbReference type="InterPro" id="IPR036875">
    <property type="entry name" value="Znf_CCHC_sf"/>
</dbReference>
<evidence type="ECO:0000259" key="3">
    <source>
        <dbReference type="PROSITE" id="PS50994"/>
    </source>
</evidence>
<dbReference type="PANTHER" id="PTHR11439:SF483">
    <property type="entry name" value="PEPTIDE SYNTHASE GLIP-LIKE, PUTATIVE (AFU_ORTHOLOGUE AFUA_3G12920)-RELATED"/>
    <property type="match status" value="1"/>
</dbReference>
<accession>A0A6L2LZX7</accession>
<dbReference type="InterPro" id="IPR036397">
    <property type="entry name" value="RNaseH_sf"/>
</dbReference>
<comment type="caution">
    <text evidence="4">The sequence shown here is derived from an EMBL/GenBank/DDBJ whole genome shotgun (WGS) entry which is preliminary data.</text>
</comment>
<dbReference type="SMART" id="SM00343">
    <property type="entry name" value="ZnF_C2HC"/>
    <property type="match status" value="1"/>
</dbReference>
<reference evidence="4" key="1">
    <citation type="journal article" date="2019" name="Sci. Rep.">
        <title>Draft genome of Tanacetum cinerariifolium, the natural source of mosquito coil.</title>
        <authorList>
            <person name="Yamashiro T."/>
            <person name="Shiraishi A."/>
            <person name="Satake H."/>
            <person name="Nakayama K."/>
        </authorList>
    </citation>
    <scope>NUCLEOTIDE SEQUENCE</scope>
</reference>
<evidence type="ECO:0000256" key="2">
    <source>
        <dbReference type="SAM" id="MobiDB-lite"/>
    </source>
</evidence>
<feature type="domain" description="Integrase catalytic" evidence="3">
    <location>
        <begin position="821"/>
        <end position="935"/>
    </location>
</feature>
<feature type="compositionally biased region" description="Low complexity" evidence="2">
    <location>
        <begin position="213"/>
        <end position="222"/>
    </location>
</feature>
<dbReference type="PROSITE" id="PS50994">
    <property type="entry name" value="INTEGRASE"/>
    <property type="match status" value="1"/>
</dbReference>
<dbReference type="PANTHER" id="PTHR11439">
    <property type="entry name" value="GAG-POL-RELATED RETROTRANSPOSON"/>
    <property type="match status" value="1"/>
</dbReference>
<proteinExistence type="predicted"/>
<dbReference type="InterPro" id="IPR012337">
    <property type="entry name" value="RNaseH-like_sf"/>
</dbReference>
<dbReference type="CDD" id="cd09272">
    <property type="entry name" value="RNase_HI_RT_Ty1"/>
    <property type="match status" value="1"/>
</dbReference>
<dbReference type="SUPFAM" id="SSF57756">
    <property type="entry name" value="Retrovirus zinc finger-like domains"/>
    <property type="match status" value="1"/>
</dbReference>
<evidence type="ECO:0000313" key="4">
    <source>
        <dbReference type="EMBL" id="GEU65882.1"/>
    </source>
</evidence>
<sequence>MTTPTVTSTDSQMYNNIMAAGSRDRLSMLATGRYPQRRSRFLRYIDTRPNAATDDSPATLEHTIVETPMNMSPANKAHFEAEKQAIHLILTGIEDEIYSTVDTCQTAQEMWEAIERLQQDESLNIQDVKTNLFWEFEWSRFVTIVKQQHKLDEVSYHKLFDVLKQYQKEVNELRAERLARNANPLALGDKNMQKNLALIAKFFKKIYKPTNNNLRTSSNSRNKNVDTTPGYKNDHQFGQFRNHRTINVAKARENVGSPVVQQSGIQCFNCKEFRHFAKECKKPKRVKDSAYYKEKMLLCKQAEKGELEAHYSYMVKIQEVPTADSGTDSDPLEQNDQNDVESDDERVTLANLKLDPEFEKYKAFNDRTIDYDKLERKLNEILGQLALKDIEMKEEIVDNAWIKHSKDQFRAPTAQDMEILIQTCLMPLAIKTQNDSFIFVHEPKQEMHADLKYAESFEKEIDKLESDKAECSNMYDMILQESVSNDVMCSYLLSLSDLDALAELQCLYLHKVKECDYLAQKLLKQTESVSKEVHNELLQCFAKVEKHSISLEIALQKSQLQDKNIAISELKKLIEKGKGKFVETKFDKPFVVRQPNAQRIPKPSVLGVNHKTNVSRPHHRSNQLKDKAMPNNSQVKLKKTQVEEHLRIPSIANKMKSVTACNDSLNSKTLNANVVCATYKKCLVDYNHFACVTKLLNDVNARTKKPNVVPISNRKHKGHANKSVATPHKKKVASKSTNHKPHSYYRMLYEKTSKTWKWWIEQQSPSGYKWVPKTKMQWVPKANNEKVQKRASFAIDNASRITNVLKRTNSLGSNLSSVPSGTEFLNKTLDAFFKEEGIEHQTSTARTPEQNGVVKRQNRTLVEATRTMLSASILPLFFWAESIATLKGYRVYNKRTKLIVESIHIRFDEIKEMSETSIANDTSGLVPQRKRRQIMTTLTPFLNYRMFLPQQMHMFHHNKSWIFYLVLCKMNFSIQENNDNQAEEEHLIDDEFTNPFHASAQEVIESSSHNIVARLEAVRIFVAYAAHKSFSIYQMDMKTAFLNGPLKEEIYVAQPNGFVDPDHLKKVYRLRKALYGLKQATRAWYDELSKFLTSQGFTKDADHIGCIDTRKSTSGGMQFLGDKLVSWISKKQDCTALSSVEAEYVALSTSCTQVMWTMTQL</sequence>
<protein>
    <submittedName>
        <fullName evidence="4">Retrovirus-related Pol polyprotein from transposon TNT 1-94</fullName>
    </submittedName>
</protein>
<feature type="compositionally biased region" description="Basic residues" evidence="2">
    <location>
        <begin position="727"/>
        <end position="737"/>
    </location>
</feature>
<dbReference type="InterPro" id="IPR001878">
    <property type="entry name" value="Znf_CCHC"/>
</dbReference>
<name>A0A6L2LZX7_TANCI</name>
<dbReference type="GO" id="GO:0003676">
    <property type="term" value="F:nucleic acid binding"/>
    <property type="evidence" value="ECO:0007669"/>
    <property type="project" value="InterPro"/>
</dbReference>
<feature type="region of interest" description="Disordered" evidence="2">
    <location>
        <begin position="322"/>
        <end position="344"/>
    </location>
</feature>
<dbReference type="GO" id="GO:0008270">
    <property type="term" value="F:zinc ion binding"/>
    <property type="evidence" value="ECO:0007669"/>
    <property type="project" value="InterPro"/>
</dbReference>
<gene>
    <name evidence="4" type="ORF">Tci_037860</name>
</gene>
<dbReference type="Pfam" id="PF07727">
    <property type="entry name" value="RVT_2"/>
    <property type="match status" value="1"/>
</dbReference>
<dbReference type="InterPro" id="IPR001584">
    <property type="entry name" value="Integrase_cat-core"/>
</dbReference>
<feature type="region of interest" description="Disordered" evidence="2">
    <location>
        <begin position="213"/>
        <end position="237"/>
    </location>
</feature>
<feature type="compositionally biased region" description="Acidic residues" evidence="2">
    <location>
        <begin position="330"/>
        <end position="344"/>
    </location>
</feature>
<feature type="coiled-coil region" evidence="1">
    <location>
        <begin position="156"/>
        <end position="183"/>
    </location>
</feature>
<dbReference type="InterPro" id="IPR013103">
    <property type="entry name" value="RVT_2"/>
</dbReference>
<evidence type="ECO:0000256" key="1">
    <source>
        <dbReference type="SAM" id="Coils"/>
    </source>
</evidence>